<dbReference type="PROSITE" id="PS51257">
    <property type="entry name" value="PROKAR_LIPOPROTEIN"/>
    <property type="match status" value="1"/>
</dbReference>
<gene>
    <name evidence="2" type="ORF">ACFOX3_18645</name>
</gene>
<keyword evidence="1" id="KW-0732">Signal</keyword>
<organism evidence="2 3">
    <name type="scientific">Simiduia curdlanivorans</name>
    <dbReference type="NCBI Taxonomy" id="1492769"/>
    <lineage>
        <taxon>Bacteria</taxon>
        <taxon>Pseudomonadati</taxon>
        <taxon>Pseudomonadota</taxon>
        <taxon>Gammaproteobacteria</taxon>
        <taxon>Cellvibrionales</taxon>
        <taxon>Cellvibrionaceae</taxon>
        <taxon>Simiduia</taxon>
    </lineage>
</organism>
<name>A0ABV8VAR5_9GAMM</name>
<dbReference type="Gene3D" id="1.25.40.10">
    <property type="entry name" value="Tetratricopeptide repeat domain"/>
    <property type="match status" value="2"/>
</dbReference>
<dbReference type="PANTHER" id="PTHR44809:SF1">
    <property type="entry name" value="PROTEIN O-MANNOSYL-TRANSFERASE TMTC1"/>
    <property type="match status" value="1"/>
</dbReference>
<dbReference type="Proteomes" id="UP001595840">
    <property type="component" value="Unassembled WGS sequence"/>
</dbReference>
<dbReference type="InterPro" id="IPR011990">
    <property type="entry name" value="TPR-like_helical_dom_sf"/>
</dbReference>
<comment type="caution">
    <text evidence="2">The sequence shown here is derived from an EMBL/GenBank/DDBJ whole genome shotgun (WGS) entry which is preliminary data.</text>
</comment>
<dbReference type="PANTHER" id="PTHR44809">
    <property type="match status" value="1"/>
</dbReference>
<evidence type="ECO:0000313" key="2">
    <source>
        <dbReference type="EMBL" id="MFC4364335.1"/>
    </source>
</evidence>
<dbReference type="Pfam" id="PF13181">
    <property type="entry name" value="TPR_8"/>
    <property type="match status" value="2"/>
</dbReference>
<dbReference type="SUPFAM" id="SSF48452">
    <property type="entry name" value="TPR-like"/>
    <property type="match status" value="1"/>
</dbReference>
<reference evidence="3" key="1">
    <citation type="journal article" date="2019" name="Int. J. Syst. Evol. Microbiol.">
        <title>The Global Catalogue of Microorganisms (GCM) 10K type strain sequencing project: providing services to taxonomists for standard genome sequencing and annotation.</title>
        <authorList>
            <consortium name="The Broad Institute Genomics Platform"/>
            <consortium name="The Broad Institute Genome Sequencing Center for Infectious Disease"/>
            <person name="Wu L."/>
            <person name="Ma J."/>
        </authorList>
    </citation>
    <scope>NUCLEOTIDE SEQUENCE [LARGE SCALE GENOMIC DNA]</scope>
    <source>
        <strain evidence="3">CECT 8570</strain>
    </source>
</reference>
<protein>
    <submittedName>
        <fullName evidence="2">Tetratricopeptide repeat protein</fullName>
    </submittedName>
</protein>
<dbReference type="InterPro" id="IPR052943">
    <property type="entry name" value="TMTC_O-mannosyl-trnsfr"/>
</dbReference>
<accession>A0ABV8VAR5</accession>
<dbReference type="InterPro" id="IPR019734">
    <property type="entry name" value="TPR_rpt"/>
</dbReference>
<dbReference type="RefSeq" id="WP_290262256.1">
    <property type="nucleotide sequence ID" value="NZ_JAUFQG010000004.1"/>
</dbReference>
<evidence type="ECO:0000313" key="3">
    <source>
        <dbReference type="Proteomes" id="UP001595840"/>
    </source>
</evidence>
<sequence length="390" mass="44672">MHYRHLFASLCFSIIAALSAGCQNTPKIADTSPDLVKRVLAGEAFIQESQLEHLNNALPDENPFALTEDMKRFAHHYAPKTMSANFRLKQLVWAIMSPNTLGLDYNPTATYTAAESFARREANCLSFTMLLISMAEEVGLKAELNEVSIPPTWDLQDGNRLVYYRHVNALVKLRQHPDAVVDINMEDYNENYEQSTLSKAEAEALYYNNRGVEAMSDQAYTQSFLYFRKAILLSPSTHFIWSNLGVLYNRTDQRDLAEASFKHALSFGKFEPVAASNLARIYETSDRESQAEAIHQALKNFHKRNPYLQFKRALDNQQQGDNEKALAYVNKAIKLFDKDHRFYYLRAQIYASLGMKTEVKQDLQLAEEIALKADQKEMYQTKLERLATLH</sequence>
<dbReference type="SMART" id="SM00028">
    <property type="entry name" value="TPR"/>
    <property type="match status" value="4"/>
</dbReference>
<dbReference type="EMBL" id="JBHSCX010000021">
    <property type="protein sequence ID" value="MFC4364335.1"/>
    <property type="molecule type" value="Genomic_DNA"/>
</dbReference>
<proteinExistence type="predicted"/>
<feature type="signal peptide" evidence="1">
    <location>
        <begin position="1"/>
        <end position="20"/>
    </location>
</feature>
<evidence type="ECO:0000256" key="1">
    <source>
        <dbReference type="SAM" id="SignalP"/>
    </source>
</evidence>
<feature type="chain" id="PRO_5047106789" evidence="1">
    <location>
        <begin position="21"/>
        <end position="390"/>
    </location>
</feature>
<keyword evidence="3" id="KW-1185">Reference proteome</keyword>